<dbReference type="InterPro" id="IPR036390">
    <property type="entry name" value="WH_DNA-bd_sf"/>
</dbReference>
<evidence type="ECO:0000256" key="1">
    <source>
        <dbReference type="ARBA" id="ARBA00023015"/>
    </source>
</evidence>
<evidence type="ECO:0000256" key="3">
    <source>
        <dbReference type="ARBA" id="ARBA00023163"/>
    </source>
</evidence>
<dbReference type="Pfam" id="PF08279">
    <property type="entry name" value="HTH_11"/>
    <property type="match status" value="1"/>
</dbReference>
<proteinExistence type="predicted"/>
<keyword evidence="3" id="KW-0804">Transcription</keyword>
<dbReference type="InterPro" id="IPR001034">
    <property type="entry name" value="DeoR_HTH"/>
</dbReference>
<feature type="domain" description="HTH deoR-type" evidence="4">
    <location>
        <begin position="3"/>
        <end position="58"/>
    </location>
</feature>
<keyword evidence="2" id="KW-0238">DNA-binding</keyword>
<dbReference type="Proteomes" id="UP001595955">
    <property type="component" value="Unassembled WGS sequence"/>
</dbReference>
<dbReference type="InterPro" id="IPR018356">
    <property type="entry name" value="Tscrpt_reg_HTH_DeoR_CS"/>
</dbReference>
<dbReference type="InterPro" id="IPR028349">
    <property type="entry name" value="PafC-like"/>
</dbReference>
<dbReference type="Pfam" id="PF25583">
    <property type="entry name" value="WCX"/>
    <property type="match status" value="1"/>
</dbReference>
<dbReference type="PROSITE" id="PS51000">
    <property type="entry name" value="HTH_DEOR_2"/>
    <property type="match status" value="1"/>
</dbReference>
<dbReference type="InterPro" id="IPR013196">
    <property type="entry name" value="HTH_11"/>
</dbReference>
<dbReference type="RefSeq" id="WP_122823973.1">
    <property type="nucleotide sequence ID" value="NZ_CP033325.1"/>
</dbReference>
<dbReference type="Gene3D" id="1.10.10.10">
    <property type="entry name" value="Winged helix-like DNA-binding domain superfamily/Winged helix DNA-binding domain"/>
    <property type="match status" value="1"/>
</dbReference>
<dbReference type="InterPro" id="IPR051534">
    <property type="entry name" value="CBASS_pafABC_assoc_protein"/>
</dbReference>
<dbReference type="PROSITE" id="PS00894">
    <property type="entry name" value="HTH_DEOR_1"/>
    <property type="match status" value="1"/>
</dbReference>
<dbReference type="PROSITE" id="PS52050">
    <property type="entry name" value="WYL"/>
    <property type="match status" value="1"/>
</dbReference>
<reference evidence="6" key="1">
    <citation type="journal article" date="2019" name="Int. J. Syst. Evol. Microbiol.">
        <title>The Global Catalogue of Microorganisms (GCM) 10K type strain sequencing project: providing services to taxonomists for standard genome sequencing and annotation.</title>
        <authorList>
            <consortium name="The Broad Institute Genomics Platform"/>
            <consortium name="The Broad Institute Genome Sequencing Center for Infectious Disease"/>
            <person name="Wu L."/>
            <person name="Ma J."/>
        </authorList>
    </citation>
    <scope>NUCLEOTIDE SEQUENCE [LARGE SCALE GENOMIC DNA]</scope>
    <source>
        <strain evidence="6">JCM 3369</strain>
    </source>
</reference>
<dbReference type="SUPFAM" id="SSF46785">
    <property type="entry name" value="Winged helix' DNA-binding domain"/>
    <property type="match status" value="1"/>
</dbReference>
<accession>A0ABV9D9B0</accession>
<evidence type="ECO:0000259" key="4">
    <source>
        <dbReference type="PROSITE" id="PS51000"/>
    </source>
</evidence>
<protein>
    <submittedName>
        <fullName evidence="5">Helix-turn-helix transcriptional regulator</fullName>
    </submittedName>
</protein>
<dbReference type="InterPro" id="IPR036388">
    <property type="entry name" value="WH-like_DNA-bd_sf"/>
</dbReference>
<evidence type="ECO:0000313" key="6">
    <source>
        <dbReference type="Proteomes" id="UP001595955"/>
    </source>
</evidence>
<gene>
    <name evidence="5" type="ORF">ACFO3F_06855</name>
</gene>
<evidence type="ECO:0000313" key="5">
    <source>
        <dbReference type="EMBL" id="MFC4554961.1"/>
    </source>
</evidence>
<evidence type="ECO:0000256" key="2">
    <source>
        <dbReference type="ARBA" id="ARBA00023125"/>
    </source>
</evidence>
<dbReference type="EMBL" id="JBHSGF010000004">
    <property type="protein sequence ID" value="MFC4554961.1"/>
    <property type="molecule type" value="Genomic_DNA"/>
</dbReference>
<dbReference type="InterPro" id="IPR057727">
    <property type="entry name" value="WCX_dom"/>
</dbReference>
<dbReference type="InterPro" id="IPR026881">
    <property type="entry name" value="WYL_dom"/>
</dbReference>
<organism evidence="5 6">
    <name type="scientific">Georgenia faecalis</name>
    <dbReference type="NCBI Taxonomy" id="2483799"/>
    <lineage>
        <taxon>Bacteria</taxon>
        <taxon>Bacillati</taxon>
        <taxon>Actinomycetota</taxon>
        <taxon>Actinomycetes</taxon>
        <taxon>Micrococcales</taxon>
        <taxon>Bogoriellaceae</taxon>
        <taxon>Georgenia</taxon>
    </lineage>
</organism>
<name>A0ABV9D9B0_9MICO</name>
<comment type="caution">
    <text evidence="5">The sequence shown here is derived from an EMBL/GenBank/DDBJ whole genome shotgun (WGS) entry which is preliminary data.</text>
</comment>
<dbReference type="PANTHER" id="PTHR34580">
    <property type="match status" value="1"/>
</dbReference>
<dbReference type="Pfam" id="PF13280">
    <property type="entry name" value="WYL"/>
    <property type="match status" value="1"/>
</dbReference>
<keyword evidence="6" id="KW-1185">Reference proteome</keyword>
<dbReference type="PIRSF" id="PIRSF016838">
    <property type="entry name" value="PafC"/>
    <property type="match status" value="1"/>
</dbReference>
<dbReference type="PANTHER" id="PTHR34580:SF3">
    <property type="entry name" value="PROTEIN PAFB"/>
    <property type="match status" value="1"/>
</dbReference>
<keyword evidence="1" id="KW-0805">Transcription regulation</keyword>
<sequence length="336" mass="36106">MTTSSRLLALLGLLQRRRDWPGEVLAQRLGVSSRTVRRDIDRLRALGYRIESTMGPDGGYRLDAGAALPPLLFDDQQGVALAVALQLATTAGAGIEDGALRALATLRQVMPSRLRHQIDAVPLSAVRPPESGPDVDAGVLTSVGAAVRAREVLRFDYSPGGPAAEGGADRAAPPRRVEPHHLTTWRGRWYLVGWDLDHAGWRTYRVDRMHPRVPTGPRVAPRELPGGDVATFLIGRFRGAEGTTQWPCRGAVVVHLPAAEVRPYVGDGVVEVLDGGRTRVSTGSWSWTGLAASLLRFDADLEVLSPPELVDAFARIAARSASAAATARAPDEGPRR</sequence>